<dbReference type="SUPFAM" id="SSF47413">
    <property type="entry name" value="lambda repressor-like DNA-binding domains"/>
    <property type="match status" value="1"/>
</dbReference>
<dbReference type="InterPro" id="IPR010982">
    <property type="entry name" value="Lambda_DNA-bd_dom_sf"/>
</dbReference>
<reference evidence="3 4" key="1">
    <citation type="submission" date="2017-09" db="EMBL/GenBank/DDBJ databases">
        <title>Complete genome sequence of Janthinobacterium svalbardensis PAMC 27463.</title>
        <authorList>
            <person name="Cho Y.-J."/>
            <person name="Cho A."/>
            <person name="Kim O.-S."/>
            <person name="Lee J.-I."/>
        </authorList>
    </citation>
    <scope>NUCLEOTIDE SEQUENCE [LARGE SCALE GENOMIC DNA]</scope>
    <source>
        <strain evidence="3 4">PAMC 27463</strain>
    </source>
</reference>
<organism evidence="3 4">
    <name type="scientific">Janthinobacterium svalbardensis</name>
    <dbReference type="NCBI Taxonomy" id="368607"/>
    <lineage>
        <taxon>Bacteria</taxon>
        <taxon>Pseudomonadati</taxon>
        <taxon>Pseudomonadota</taxon>
        <taxon>Betaproteobacteria</taxon>
        <taxon>Burkholderiales</taxon>
        <taxon>Oxalobacteraceae</taxon>
        <taxon>Janthinobacterium</taxon>
    </lineage>
</organism>
<feature type="region of interest" description="Disordered" evidence="1">
    <location>
        <begin position="117"/>
        <end position="142"/>
    </location>
</feature>
<dbReference type="InterPro" id="IPR001387">
    <property type="entry name" value="Cro/C1-type_HTH"/>
</dbReference>
<dbReference type="AlphaFoldDB" id="A0A290WV03"/>
<keyword evidence="4" id="KW-1185">Reference proteome</keyword>
<protein>
    <recommendedName>
        <fullName evidence="2">HTH cro/C1-type domain-containing protein</fullName>
    </recommendedName>
</protein>
<evidence type="ECO:0000256" key="1">
    <source>
        <dbReference type="SAM" id="MobiDB-lite"/>
    </source>
</evidence>
<dbReference type="PROSITE" id="PS50943">
    <property type="entry name" value="HTH_CROC1"/>
    <property type="match status" value="1"/>
</dbReference>
<dbReference type="GO" id="GO:0003677">
    <property type="term" value="F:DNA binding"/>
    <property type="evidence" value="ECO:0007669"/>
    <property type="project" value="InterPro"/>
</dbReference>
<evidence type="ECO:0000259" key="2">
    <source>
        <dbReference type="PROSITE" id="PS50943"/>
    </source>
</evidence>
<dbReference type="CDD" id="cd00093">
    <property type="entry name" value="HTH_XRE"/>
    <property type="match status" value="1"/>
</dbReference>
<dbReference type="InterPro" id="IPR039554">
    <property type="entry name" value="HigA2-like_HTH"/>
</dbReference>
<dbReference type="KEGG" id="jsv:CNX70_11430"/>
<dbReference type="Pfam" id="PF13744">
    <property type="entry name" value="HTH_37"/>
    <property type="match status" value="1"/>
</dbReference>
<evidence type="ECO:0000313" key="3">
    <source>
        <dbReference type="EMBL" id="ATD60710.1"/>
    </source>
</evidence>
<sequence length="142" mass="15645">MGRNLNDVIHSLPAKRQAKIAVLSQEKMQEMIAHAATLTDFRKAVGKTQAEVAKELGIQQHAVSQLEKRTDTYVSTLRRFLQSLDMTLELSVVAQNGVRIELQNFLRSQEVDADVHDSALAAPATPPGKRKTGVSRKRAGNT</sequence>
<dbReference type="Gene3D" id="1.10.260.40">
    <property type="entry name" value="lambda repressor-like DNA-binding domains"/>
    <property type="match status" value="1"/>
</dbReference>
<feature type="compositionally biased region" description="Basic residues" evidence="1">
    <location>
        <begin position="128"/>
        <end position="142"/>
    </location>
</feature>
<dbReference type="RefSeq" id="WP_096234773.1">
    <property type="nucleotide sequence ID" value="NZ_CP023422.1"/>
</dbReference>
<dbReference type="Proteomes" id="UP000218437">
    <property type="component" value="Chromosome"/>
</dbReference>
<dbReference type="EMBL" id="CP023422">
    <property type="protein sequence ID" value="ATD60710.1"/>
    <property type="molecule type" value="Genomic_DNA"/>
</dbReference>
<feature type="domain" description="HTH cro/C1-type" evidence="2">
    <location>
        <begin position="38"/>
        <end position="91"/>
    </location>
</feature>
<name>A0A290WV03_9BURK</name>
<gene>
    <name evidence="3" type="ORF">CNX70_11430</name>
</gene>
<evidence type="ECO:0000313" key="4">
    <source>
        <dbReference type="Proteomes" id="UP000218437"/>
    </source>
</evidence>
<proteinExistence type="predicted"/>
<accession>A0A290WV03</accession>